<dbReference type="Proteomes" id="UP000245086">
    <property type="component" value="Unassembled WGS sequence"/>
</dbReference>
<evidence type="ECO:0000256" key="2">
    <source>
        <dbReference type="ARBA" id="ARBA00009840"/>
    </source>
</evidence>
<feature type="transmembrane region" description="Helical" evidence="6">
    <location>
        <begin position="15"/>
        <end position="36"/>
    </location>
</feature>
<dbReference type="AlphaFoldDB" id="A0A2P2E600"/>
<keyword evidence="6" id="KW-1133">Transmembrane helix</keyword>
<evidence type="ECO:0000256" key="1">
    <source>
        <dbReference type="ARBA" id="ARBA00003416"/>
    </source>
</evidence>
<organism evidence="7 8">
    <name type="scientific">Candidatus Phycosocius bacilliformis</name>
    <dbReference type="NCBI Taxonomy" id="1445552"/>
    <lineage>
        <taxon>Bacteria</taxon>
        <taxon>Pseudomonadati</taxon>
        <taxon>Pseudomonadota</taxon>
        <taxon>Alphaproteobacteria</taxon>
        <taxon>Caulobacterales</taxon>
        <taxon>Caulobacterales incertae sedis</taxon>
        <taxon>Candidatus Phycosocius</taxon>
    </lineage>
</organism>
<name>A0A2P2E600_9PROT</name>
<dbReference type="EMBL" id="BFBR01000001">
    <property type="protein sequence ID" value="GBF56479.1"/>
    <property type="molecule type" value="Genomic_DNA"/>
</dbReference>
<keyword evidence="5" id="KW-0233">DNA recombination</keyword>
<evidence type="ECO:0000256" key="6">
    <source>
        <dbReference type="SAM" id="Phobius"/>
    </source>
</evidence>
<dbReference type="Gene3D" id="1.20.120.20">
    <property type="entry name" value="Apolipoprotein"/>
    <property type="match status" value="1"/>
</dbReference>
<comment type="function">
    <text evidence="1">Involved in DNA recombination.</text>
</comment>
<accession>A0A2P2E600</accession>
<dbReference type="Pfam" id="PF02646">
    <property type="entry name" value="RmuC"/>
    <property type="match status" value="1"/>
</dbReference>
<gene>
    <name evidence="7" type="ORF">PbB2_00135</name>
</gene>
<dbReference type="PANTHER" id="PTHR30563:SF0">
    <property type="entry name" value="DNA RECOMBINATION PROTEIN RMUC"/>
    <property type="match status" value="1"/>
</dbReference>
<proteinExistence type="inferred from homology"/>
<evidence type="ECO:0000313" key="8">
    <source>
        <dbReference type="Proteomes" id="UP000245086"/>
    </source>
</evidence>
<keyword evidence="8" id="KW-1185">Reference proteome</keyword>
<evidence type="ECO:0000313" key="7">
    <source>
        <dbReference type="EMBL" id="GBF56479.1"/>
    </source>
</evidence>
<dbReference type="InterPro" id="IPR003798">
    <property type="entry name" value="DNA_recombination_RmuC"/>
</dbReference>
<dbReference type="PANTHER" id="PTHR30563">
    <property type="entry name" value="DNA RECOMBINATION PROTEIN RMUC"/>
    <property type="match status" value="1"/>
</dbReference>
<sequence>MTPASGPASASPDTWILLALLGLYALIAVVSVYFALTRSNRPMNQLARRIEDMNVRFGDYRQDLQSGLNSLREEAGRQSAQAREEMASRMAGISQDLQRMIDLMAAAQRERLDGFSTSLAEYRAASGEESRALREEVNKAIATLSTTLVEGMTAQGRSQAEGLAKAQTQIKEMMEANDRTALALRQTVEGRLDVLRQENEAKLEQMRVTVDEKLQGTLEQRLGASFTQVNEQLERVFKSVGEMQTIATGVGDLKRVLTNVKARGTWGEATLGMLLEQAMSQEQYAENVEVKPGSNQRVEFAIRLPNDGATPVWLPIDAKLPVEDYERLVDASERADTTGVEAAQKGLEKAIRIAAKDISDKYIAPPHTTDFAIMFLPTEGLFAEVVRRPGLVDSLQREFKVLVSGPTTLMATLTSLRMGFRTLAIQQRSSEVWQVLSKVKQEFEKFGGVLKKVEDKLDQAKSVVQQARTRENVLGRQLRAVETLPGSAPVAGLTLGGPQDLLDDLLDEGEADDPA</sequence>
<comment type="caution">
    <text evidence="7">The sequence shown here is derived from an EMBL/GenBank/DDBJ whole genome shotgun (WGS) entry which is preliminary data.</text>
</comment>
<keyword evidence="6" id="KW-0472">Membrane</keyword>
<dbReference type="GO" id="GO:0006310">
    <property type="term" value="P:DNA recombination"/>
    <property type="evidence" value="ECO:0007669"/>
    <property type="project" value="UniProtKB-KW"/>
</dbReference>
<reference evidence="7 8" key="1">
    <citation type="journal article" date="2018" name="Genome Announc.">
        <title>Draft Genome Sequence of "Candidatus Phycosocius bacilliformis," an Alphaproteobacterial Ectosymbiont of the Hydrocarbon-Producing Green Alga Botryococcus braunii.</title>
        <authorList>
            <person name="Tanabe Y."/>
            <person name="Yamaguchi H."/>
            <person name="Watanabe M.M."/>
        </authorList>
    </citation>
    <scope>NUCLEOTIDE SEQUENCE [LARGE SCALE GENOMIC DNA]</scope>
    <source>
        <strain evidence="7 8">BOTRYCO-2</strain>
    </source>
</reference>
<evidence type="ECO:0000256" key="3">
    <source>
        <dbReference type="ARBA" id="ARBA00021840"/>
    </source>
</evidence>
<dbReference type="RefSeq" id="WP_238164785.1">
    <property type="nucleotide sequence ID" value="NZ_BFBR01000001.1"/>
</dbReference>
<evidence type="ECO:0000256" key="5">
    <source>
        <dbReference type="ARBA" id="ARBA00023172"/>
    </source>
</evidence>
<keyword evidence="4" id="KW-0175">Coiled coil</keyword>
<evidence type="ECO:0000256" key="4">
    <source>
        <dbReference type="ARBA" id="ARBA00023054"/>
    </source>
</evidence>
<comment type="similarity">
    <text evidence="2">Belongs to the RmuC family.</text>
</comment>
<keyword evidence="6" id="KW-0812">Transmembrane</keyword>
<protein>
    <recommendedName>
        <fullName evidence="3">DNA recombination protein RmuC homolog</fullName>
    </recommendedName>
</protein>